<dbReference type="Gene3D" id="3.40.50.850">
    <property type="entry name" value="Isochorismatase-like"/>
    <property type="match status" value="1"/>
</dbReference>
<dbReference type="InterPro" id="IPR036380">
    <property type="entry name" value="Isochorismatase-like_sf"/>
</dbReference>
<dbReference type="GO" id="GO:0016787">
    <property type="term" value="F:hydrolase activity"/>
    <property type="evidence" value="ECO:0007669"/>
    <property type="project" value="UniProtKB-KW"/>
</dbReference>
<keyword evidence="2 4" id="KW-0378">Hydrolase</keyword>
<reference evidence="4" key="1">
    <citation type="journal article" date="2020" name="Stud. Mycol.">
        <title>101 Dothideomycetes genomes: a test case for predicting lifestyles and emergence of pathogens.</title>
        <authorList>
            <person name="Haridas S."/>
            <person name="Albert R."/>
            <person name="Binder M."/>
            <person name="Bloem J."/>
            <person name="Labutti K."/>
            <person name="Salamov A."/>
            <person name="Andreopoulos B."/>
            <person name="Baker S."/>
            <person name="Barry K."/>
            <person name="Bills G."/>
            <person name="Bluhm B."/>
            <person name="Cannon C."/>
            <person name="Castanera R."/>
            <person name="Culley D."/>
            <person name="Daum C."/>
            <person name="Ezra D."/>
            <person name="Gonzalez J."/>
            <person name="Henrissat B."/>
            <person name="Kuo A."/>
            <person name="Liang C."/>
            <person name="Lipzen A."/>
            <person name="Lutzoni F."/>
            <person name="Magnuson J."/>
            <person name="Mondo S."/>
            <person name="Nolan M."/>
            <person name="Ohm R."/>
            <person name="Pangilinan J."/>
            <person name="Park H.-J."/>
            <person name="Ramirez L."/>
            <person name="Alfaro M."/>
            <person name="Sun H."/>
            <person name="Tritt A."/>
            <person name="Yoshinaga Y."/>
            <person name="Zwiers L.-H."/>
            <person name="Turgeon B."/>
            <person name="Goodwin S."/>
            <person name="Spatafora J."/>
            <person name="Crous P."/>
            <person name="Grigoriev I."/>
        </authorList>
    </citation>
    <scope>NUCLEOTIDE SEQUENCE</scope>
    <source>
        <strain evidence="4">CBS 110217</strain>
    </source>
</reference>
<evidence type="ECO:0000259" key="3">
    <source>
        <dbReference type="Pfam" id="PF00857"/>
    </source>
</evidence>
<proteinExistence type="inferred from homology"/>
<dbReference type="EMBL" id="ML978187">
    <property type="protein sequence ID" value="KAF2030719.1"/>
    <property type="molecule type" value="Genomic_DNA"/>
</dbReference>
<protein>
    <submittedName>
        <fullName evidence="4">Isochorismatase hydrolase</fullName>
    </submittedName>
</protein>
<dbReference type="PANTHER" id="PTHR43540">
    <property type="entry name" value="PEROXYUREIDOACRYLATE/UREIDOACRYLATE AMIDOHYDROLASE-RELATED"/>
    <property type="match status" value="1"/>
</dbReference>
<feature type="domain" description="Isochorismatase-like" evidence="3">
    <location>
        <begin position="11"/>
        <end position="190"/>
    </location>
</feature>
<comment type="caution">
    <text evidence="4">The sequence shown here is derived from an EMBL/GenBank/DDBJ whole genome shotgun (WGS) entry which is preliminary data.</text>
</comment>
<sequence>MTIPKITPSRTALFLLDYQIMHAQKDPKYTTAMSNAASLIKFARSKGITIAHCRVSFTETELDAIPSTNPMFYAAKSNPAYGPHFLVDAPASQFHPDVAPHEGDIVVRKNRVGPFINAPQDTDKIFKERGIDTLILGGVATGGAVAATVVQASDLDYRLVVVEDLCADGDEETHGFLMKFFSKRGAVVSSGDVEGLIE</sequence>
<dbReference type="InterPro" id="IPR000868">
    <property type="entry name" value="Isochorismatase-like_dom"/>
</dbReference>
<evidence type="ECO:0000313" key="4">
    <source>
        <dbReference type="EMBL" id="KAF2030719.1"/>
    </source>
</evidence>
<organism evidence="4 5">
    <name type="scientific">Setomelanomma holmii</name>
    <dbReference type="NCBI Taxonomy" id="210430"/>
    <lineage>
        <taxon>Eukaryota</taxon>
        <taxon>Fungi</taxon>
        <taxon>Dikarya</taxon>
        <taxon>Ascomycota</taxon>
        <taxon>Pezizomycotina</taxon>
        <taxon>Dothideomycetes</taxon>
        <taxon>Pleosporomycetidae</taxon>
        <taxon>Pleosporales</taxon>
        <taxon>Pleosporineae</taxon>
        <taxon>Phaeosphaeriaceae</taxon>
        <taxon>Setomelanomma</taxon>
    </lineage>
</organism>
<comment type="similarity">
    <text evidence="1">Belongs to the isochorismatase family.</text>
</comment>
<dbReference type="OrthoDB" id="167809at2759"/>
<evidence type="ECO:0000313" key="5">
    <source>
        <dbReference type="Proteomes" id="UP000799777"/>
    </source>
</evidence>
<dbReference type="CDD" id="cd00431">
    <property type="entry name" value="cysteine_hydrolases"/>
    <property type="match status" value="1"/>
</dbReference>
<dbReference type="Pfam" id="PF00857">
    <property type="entry name" value="Isochorismatase"/>
    <property type="match status" value="1"/>
</dbReference>
<keyword evidence="5" id="KW-1185">Reference proteome</keyword>
<accession>A0A9P4LPD1</accession>
<name>A0A9P4LPD1_9PLEO</name>
<gene>
    <name evidence="4" type="ORF">EK21DRAFT_111596</name>
</gene>
<dbReference type="InterPro" id="IPR050272">
    <property type="entry name" value="Isochorismatase-like_hydrls"/>
</dbReference>
<dbReference type="PANTHER" id="PTHR43540:SF1">
    <property type="entry name" value="ISOCHORISMATASE HYDROLASE"/>
    <property type="match status" value="1"/>
</dbReference>
<evidence type="ECO:0000256" key="2">
    <source>
        <dbReference type="ARBA" id="ARBA00022801"/>
    </source>
</evidence>
<evidence type="ECO:0000256" key="1">
    <source>
        <dbReference type="ARBA" id="ARBA00006336"/>
    </source>
</evidence>
<dbReference type="AlphaFoldDB" id="A0A9P4LPD1"/>
<dbReference type="Proteomes" id="UP000799777">
    <property type="component" value="Unassembled WGS sequence"/>
</dbReference>
<dbReference type="SUPFAM" id="SSF52499">
    <property type="entry name" value="Isochorismatase-like hydrolases"/>
    <property type="match status" value="1"/>
</dbReference>